<dbReference type="Proteomes" id="UP000499080">
    <property type="component" value="Unassembled WGS sequence"/>
</dbReference>
<accession>A0A4Y2GJ91</accession>
<evidence type="ECO:0000313" key="2">
    <source>
        <dbReference type="EMBL" id="GBM53690.1"/>
    </source>
</evidence>
<comment type="caution">
    <text evidence="2">The sequence shown here is derived from an EMBL/GenBank/DDBJ whole genome shotgun (WGS) entry which is preliminary data.</text>
</comment>
<organism evidence="2 3">
    <name type="scientific">Araneus ventricosus</name>
    <name type="common">Orbweaver spider</name>
    <name type="synonym">Epeira ventricosa</name>
    <dbReference type="NCBI Taxonomy" id="182803"/>
    <lineage>
        <taxon>Eukaryota</taxon>
        <taxon>Metazoa</taxon>
        <taxon>Ecdysozoa</taxon>
        <taxon>Arthropoda</taxon>
        <taxon>Chelicerata</taxon>
        <taxon>Arachnida</taxon>
        <taxon>Araneae</taxon>
        <taxon>Araneomorphae</taxon>
        <taxon>Entelegynae</taxon>
        <taxon>Araneoidea</taxon>
        <taxon>Araneidae</taxon>
        <taxon>Araneus</taxon>
    </lineage>
</organism>
<dbReference type="EMBL" id="BGPR01001429">
    <property type="protein sequence ID" value="GBM53690.1"/>
    <property type="molecule type" value="Genomic_DNA"/>
</dbReference>
<name>A0A4Y2GJ91_ARAVE</name>
<reference evidence="2 3" key="1">
    <citation type="journal article" date="2019" name="Sci. Rep.">
        <title>Orb-weaving spider Araneus ventricosus genome elucidates the spidroin gene catalogue.</title>
        <authorList>
            <person name="Kono N."/>
            <person name="Nakamura H."/>
            <person name="Ohtoshi R."/>
            <person name="Moran D.A.P."/>
            <person name="Shinohara A."/>
            <person name="Yoshida Y."/>
            <person name="Fujiwara M."/>
            <person name="Mori M."/>
            <person name="Tomita M."/>
            <person name="Arakawa K."/>
        </authorList>
    </citation>
    <scope>NUCLEOTIDE SEQUENCE [LARGE SCALE GENOMIC DNA]</scope>
</reference>
<evidence type="ECO:0000256" key="1">
    <source>
        <dbReference type="SAM" id="MobiDB-lite"/>
    </source>
</evidence>
<evidence type="ECO:0000313" key="3">
    <source>
        <dbReference type="Proteomes" id="UP000499080"/>
    </source>
</evidence>
<feature type="region of interest" description="Disordered" evidence="1">
    <location>
        <begin position="85"/>
        <end position="106"/>
    </location>
</feature>
<dbReference type="AlphaFoldDB" id="A0A4Y2GJ91"/>
<proteinExistence type="predicted"/>
<keyword evidence="3" id="KW-1185">Reference proteome</keyword>
<feature type="compositionally biased region" description="Polar residues" evidence="1">
    <location>
        <begin position="92"/>
        <end position="101"/>
    </location>
</feature>
<sequence length="194" mass="22026">MPDNDQMSPYTVVGEVNGFKMLILRDTGTTLDIVSRKRRPEMLTEVDDETLDFISQVNCQESEFKDFSTKSESDISKEFLEDADFGSEPEQENQTAESLATENIVRKIEENDSRQVKTLDKSDPFNEEGDFSQNCCCEYKSCDSTTLENHIFNAEMRIKKDSEDKNAEGNESKCKAMDTSETLENKNGVTNDCC</sequence>
<protein>
    <submittedName>
        <fullName evidence="2">Uncharacterized protein</fullName>
    </submittedName>
</protein>
<gene>
    <name evidence="2" type="ORF">AVEN_233663_1</name>
</gene>